<organism evidence="8 9">
    <name type="scientific">Arachis hypogaea</name>
    <name type="common">Peanut</name>
    <dbReference type="NCBI Taxonomy" id="3818"/>
    <lineage>
        <taxon>Eukaryota</taxon>
        <taxon>Viridiplantae</taxon>
        <taxon>Streptophyta</taxon>
        <taxon>Embryophyta</taxon>
        <taxon>Tracheophyta</taxon>
        <taxon>Spermatophyta</taxon>
        <taxon>Magnoliopsida</taxon>
        <taxon>eudicotyledons</taxon>
        <taxon>Gunneridae</taxon>
        <taxon>Pentapetalae</taxon>
        <taxon>rosids</taxon>
        <taxon>fabids</taxon>
        <taxon>Fabales</taxon>
        <taxon>Fabaceae</taxon>
        <taxon>Papilionoideae</taxon>
        <taxon>50 kb inversion clade</taxon>
        <taxon>dalbergioids sensu lato</taxon>
        <taxon>Dalbergieae</taxon>
        <taxon>Pterocarpus clade</taxon>
        <taxon>Arachis</taxon>
    </lineage>
</organism>
<dbReference type="InterPro" id="IPR051185">
    <property type="entry name" value="ASPM"/>
</dbReference>
<dbReference type="GO" id="GO:0000278">
    <property type="term" value="P:mitotic cell cycle"/>
    <property type="evidence" value="ECO:0007669"/>
    <property type="project" value="TreeGrafter"/>
</dbReference>
<feature type="compositionally biased region" description="Polar residues" evidence="6">
    <location>
        <begin position="13"/>
        <end position="28"/>
    </location>
</feature>
<feature type="repeat" description="ARM" evidence="5">
    <location>
        <begin position="1350"/>
        <end position="1382"/>
    </location>
</feature>
<evidence type="ECO:0000256" key="4">
    <source>
        <dbReference type="ARBA" id="ARBA00022860"/>
    </source>
</evidence>
<evidence type="ECO:0000313" key="8">
    <source>
        <dbReference type="EMBL" id="RYR76203.1"/>
    </source>
</evidence>
<evidence type="ECO:0000256" key="5">
    <source>
        <dbReference type="PROSITE-ProRule" id="PRU00259"/>
    </source>
</evidence>
<dbReference type="InterPro" id="IPR000048">
    <property type="entry name" value="IQ_motif_EF-hand-BS"/>
</dbReference>
<dbReference type="GO" id="GO:0005737">
    <property type="term" value="C:cytoplasm"/>
    <property type="evidence" value="ECO:0007669"/>
    <property type="project" value="UniProtKB-SubCell"/>
</dbReference>
<dbReference type="SUPFAM" id="SSF48371">
    <property type="entry name" value="ARM repeat"/>
    <property type="match status" value="1"/>
</dbReference>
<dbReference type="PANTHER" id="PTHR22706">
    <property type="entry name" value="ASSEMBLY FACTOR FOR SPINDLE MICROTUBULES"/>
    <property type="match status" value="1"/>
</dbReference>
<dbReference type="InterPro" id="IPR036872">
    <property type="entry name" value="CH_dom_sf"/>
</dbReference>
<dbReference type="SMART" id="SM00185">
    <property type="entry name" value="ARM"/>
    <property type="match status" value="1"/>
</dbReference>
<dbReference type="GO" id="GO:0000922">
    <property type="term" value="C:spindle pole"/>
    <property type="evidence" value="ECO:0007669"/>
    <property type="project" value="TreeGrafter"/>
</dbReference>
<reference evidence="8 9" key="1">
    <citation type="submission" date="2019-01" db="EMBL/GenBank/DDBJ databases">
        <title>Sequencing of cultivated peanut Arachis hypogaea provides insights into genome evolution and oil improvement.</title>
        <authorList>
            <person name="Chen X."/>
        </authorList>
    </citation>
    <scope>NUCLEOTIDE SEQUENCE [LARGE SCALE GENOMIC DNA]</scope>
    <source>
        <strain evidence="9">cv. Fuhuasheng</strain>
        <tissue evidence="8">Leaves</tissue>
    </source>
</reference>
<dbReference type="GO" id="GO:0005516">
    <property type="term" value="F:calmodulin binding"/>
    <property type="evidence" value="ECO:0007669"/>
    <property type="project" value="UniProtKB-KW"/>
</dbReference>
<dbReference type="InterPro" id="IPR001715">
    <property type="entry name" value="CH_dom"/>
</dbReference>
<keyword evidence="4" id="KW-0112">Calmodulin-binding</keyword>
<dbReference type="InterPro" id="IPR011989">
    <property type="entry name" value="ARM-like"/>
</dbReference>
<dbReference type="SMART" id="SM00015">
    <property type="entry name" value="IQ"/>
    <property type="match status" value="13"/>
</dbReference>
<dbReference type="EMBL" id="SDMP01000001">
    <property type="protein sequence ID" value="RYR76203.1"/>
    <property type="molecule type" value="Genomic_DNA"/>
</dbReference>
<dbReference type="Proteomes" id="UP000289738">
    <property type="component" value="Chromosome A01"/>
</dbReference>
<dbReference type="SUPFAM" id="SSF52540">
    <property type="entry name" value="P-loop containing nucleoside triphosphate hydrolases"/>
    <property type="match status" value="2"/>
</dbReference>
<feature type="compositionally biased region" description="Polar residues" evidence="6">
    <location>
        <begin position="35"/>
        <end position="47"/>
    </location>
</feature>
<dbReference type="InterPro" id="IPR027417">
    <property type="entry name" value="P-loop_NTPase"/>
</dbReference>
<dbReference type="InterPro" id="IPR000225">
    <property type="entry name" value="Armadillo"/>
</dbReference>
<evidence type="ECO:0000256" key="1">
    <source>
        <dbReference type="ARBA" id="ARBA00004496"/>
    </source>
</evidence>
<dbReference type="Gene3D" id="1.20.5.190">
    <property type="match status" value="7"/>
</dbReference>
<comment type="subcellular location">
    <subcellularLocation>
        <location evidence="1">Cytoplasm</location>
    </subcellularLocation>
</comment>
<dbReference type="Pfam" id="PF00307">
    <property type="entry name" value="CH"/>
    <property type="match status" value="1"/>
</dbReference>
<evidence type="ECO:0000256" key="2">
    <source>
        <dbReference type="ARBA" id="ARBA00022490"/>
    </source>
</evidence>
<dbReference type="GO" id="GO:0007051">
    <property type="term" value="P:spindle organization"/>
    <property type="evidence" value="ECO:0007669"/>
    <property type="project" value="TreeGrafter"/>
</dbReference>
<dbReference type="CDD" id="cd21223">
    <property type="entry name" value="CH_ASPM_rpt1"/>
    <property type="match status" value="1"/>
</dbReference>
<comment type="caution">
    <text evidence="8">The sequence shown here is derived from an EMBL/GenBank/DDBJ whole genome shotgun (WGS) entry which is preliminary data.</text>
</comment>
<proteinExistence type="predicted"/>
<dbReference type="InterPro" id="IPR016024">
    <property type="entry name" value="ARM-type_fold"/>
</dbReference>
<dbReference type="PROSITE" id="PS50021">
    <property type="entry name" value="CH"/>
    <property type="match status" value="1"/>
</dbReference>
<dbReference type="Gene3D" id="1.25.10.10">
    <property type="entry name" value="Leucine-rich Repeat Variant"/>
    <property type="match status" value="1"/>
</dbReference>
<evidence type="ECO:0000259" key="7">
    <source>
        <dbReference type="PROSITE" id="PS50021"/>
    </source>
</evidence>
<evidence type="ECO:0000256" key="3">
    <source>
        <dbReference type="ARBA" id="ARBA00022737"/>
    </source>
</evidence>
<accession>A0A445ELJ8</accession>
<keyword evidence="9" id="KW-1185">Reference proteome</keyword>
<name>A0A445ELJ8_ARAHY</name>
<dbReference type="Gene3D" id="1.10.418.10">
    <property type="entry name" value="Calponin-like domain"/>
    <property type="match status" value="1"/>
</dbReference>
<evidence type="ECO:0000313" key="9">
    <source>
        <dbReference type="Proteomes" id="UP000289738"/>
    </source>
</evidence>
<feature type="region of interest" description="Disordered" evidence="6">
    <location>
        <begin position="1"/>
        <end position="77"/>
    </location>
</feature>
<protein>
    <recommendedName>
        <fullName evidence="7">Calponin-homology (CH) domain-containing protein</fullName>
    </recommendedName>
</protein>
<dbReference type="Pfam" id="PF00612">
    <property type="entry name" value="IQ"/>
    <property type="match status" value="10"/>
</dbReference>
<gene>
    <name evidence="8" type="ORF">Ahy_A01g000810</name>
</gene>
<dbReference type="PROSITE" id="PS50176">
    <property type="entry name" value="ARM_REPEAT"/>
    <property type="match status" value="1"/>
</dbReference>
<evidence type="ECO:0000256" key="6">
    <source>
        <dbReference type="SAM" id="MobiDB-lite"/>
    </source>
</evidence>
<dbReference type="STRING" id="3818.A0A445ELJ8"/>
<dbReference type="PANTHER" id="PTHR22706:SF1">
    <property type="entry name" value="ASSEMBLY FACTOR FOR SPINDLE MICROTUBULES"/>
    <property type="match status" value="1"/>
</dbReference>
<dbReference type="GO" id="GO:0051295">
    <property type="term" value="P:establishment of meiotic spindle localization"/>
    <property type="evidence" value="ECO:0007669"/>
    <property type="project" value="TreeGrafter"/>
</dbReference>
<feature type="compositionally biased region" description="Low complexity" evidence="6">
    <location>
        <begin position="48"/>
        <end position="63"/>
    </location>
</feature>
<keyword evidence="3" id="KW-0677">Repeat</keyword>
<dbReference type="PROSITE" id="PS50096">
    <property type="entry name" value="IQ"/>
    <property type="match status" value="8"/>
</dbReference>
<feature type="domain" description="Calponin-homology (CH)" evidence="7">
    <location>
        <begin position="407"/>
        <end position="519"/>
    </location>
</feature>
<dbReference type="SUPFAM" id="SSF47576">
    <property type="entry name" value="Calponin-homology domain, CH-domain"/>
    <property type="match status" value="1"/>
</dbReference>
<dbReference type="CDD" id="cd23767">
    <property type="entry name" value="IQCD"/>
    <property type="match status" value="1"/>
</dbReference>
<keyword evidence="2" id="KW-0963">Cytoplasm</keyword>
<sequence length="1490" mass="169647">MDGDEAPCPSPFPRQSSSSLLNDITNFRTPKRPSVNPTVQTPNTKFFTASKLTPRSSSSSASAFRRRPSLAPPTKKSVTAAARKLKAFQVEQAQSSRKAQVKKEQSLKSLAKSITVWLNFLLQNPASCGCDLSISGVSVGNGTTTMPGPKGKRDSGPGISVGVDSSWRTPKRQRKTWSRNEYRAGNENAALELPNLVFSSLSDSLKDVCSFEDLKQRMRVYLSLGSCKEIFEVMSLVTKTIDGGRLNMKAHCPIVTDVGLKDKAIGILMCFNPIWLRIGLYIIFGGDSLLSSEDADSDQDVKYLKMLIDKLFFSHEGLAKAFSYNKMVEGVYRAGYYENLGNVILKRILLLVLFLDKAKCKSCLPLEYGIDGLDGGSPLLFRAESWIRSKFLSSDVMHGEGNLLAHLLILGYKVSHQQGHLVGYDFSVRDLFVDLQDGVKLCRAIQLLQHNPSILMKIVVPSDTPKRNLANCVLALQYLKQASVSLHDEDGMMILADDIVSGDKELTLSLLWNMFVHLQLPLLVDKTSLVGEISKIRGIGMDLINSANSTSLEMLLNWIQAVSENYGCGIDSFHSLVDGKAIWCLLDYYFQKEFHNSCSLKEVNMKSNKASVMSVDEYSDALYNFILSQKLTTILGNFPEVLQISELLQYNGACSDRSVVILLVFLASQLFVKKNVDQLNFHKLLGYDCQSANRRHLRMVQCLSSSESVQNPDDSYVQGNEDASRKFKAIQAWWQDMAERNCIRKPDFSNLQRSRTIESGTDTKREYAAKVIQSRFRGFITRRKFQTMINAVTFLQTVFRAWMRARQELVCVAYTTSQACDFSCDVLRHSQTYRRYTMLFVHRHSLVRLKRSAKLIQQAVRSWLYCRQQQRCSRCPSVRTLDPVTAAITIQKFVRGWMARYRYIFELDLKEKAMNLAQQNITLDLHTNAAVTIQLAWKNYRCYKSTCQKQHLLATKIQSNFRRWLLRKRFLNHVEATIKVQSYFRMWRCVKALQHLKVTSRSATFIQAFLRGWIARKEAFARKNHIVDIQRHCRCWLVKRDFLLKRDAAVKIQCIIRSVACQKVLNCQKDAALEIQRFIRGDLARNRLLGGASTLRALIPISCISRPVGVCSFQLELLLSSVVKLQRWWKRLLFHKLANKSAMIIQSCAREWMARRKANIYRHRIVVIQEDAAVEIQRFVRGHITRNRLLGCASSLRAAIPVDSISSPVGCCSIQLKLFLFSVVKLQRWWKRFLSQKNMTNSAITIQSCIRGWIARRKAILHRHQIVVIQSHWKGYLARRESKQLLDLRLRMKESARNVDDSKRLINRLLAALSELLNMKSLSDVLHTCSTLDMATEHSQKCCEELVAAGAIDTLLGLIRSVSRSIPDQEVLKHALSTLRNLGRYPHLLEVLIQTHNSVQIIVMELLRNKEEGYFIASELMKKICSTHSGVQAVFKSPALLKRLHNLVDELKRKAVYEKRNGRSATAIMKDNRERRLKEAAEILKLIARA</sequence>